<dbReference type="SUPFAM" id="SSF54427">
    <property type="entry name" value="NTF2-like"/>
    <property type="match status" value="1"/>
</dbReference>
<gene>
    <name evidence="2" type="ORF">CK501_06210</name>
</gene>
<dbReference type="InterPro" id="IPR037401">
    <property type="entry name" value="SnoaL-like"/>
</dbReference>
<evidence type="ECO:0000259" key="1">
    <source>
        <dbReference type="Pfam" id="PF12680"/>
    </source>
</evidence>
<organism evidence="2 3">
    <name type="scientific">Halovibrio salipaludis</name>
    <dbReference type="NCBI Taxonomy" id="2032626"/>
    <lineage>
        <taxon>Bacteria</taxon>
        <taxon>Pseudomonadati</taxon>
        <taxon>Pseudomonadota</taxon>
        <taxon>Gammaproteobacteria</taxon>
        <taxon>Oceanospirillales</taxon>
        <taxon>Halomonadaceae</taxon>
        <taxon>Halovibrio</taxon>
    </lineage>
</organism>
<dbReference type="Gene3D" id="3.10.450.50">
    <property type="match status" value="1"/>
</dbReference>
<dbReference type="EMBL" id="NSKD01000002">
    <property type="protein sequence ID" value="PAU81150.1"/>
    <property type="molecule type" value="Genomic_DNA"/>
</dbReference>
<feature type="domain" description="SnoaL-like" evidence="1">
    <location>
        <begin position="27"/>
        <end position="116"/>
    </location>
</feature>
<comment type="caution">
    <text evidence="2">The sequence shown here is derived from an EMBL/GenBank/DDBJ whole genome shotgun (WGS) entry which is preliminary data.</text>
</comment>
<reference evidence="2 3" key="1">
    <citation type="submission" date="2017-08" db="EMBL/GenBank/DDBJ databases">
        <title>Halovibrio sewagensis sp. nov., isolated from wastewater of high salinity.</title>
        <authorList>
            <person name="Dong X."/>
            <person name="Zhang G."/>
        </authorList>
    </citation>
    <scope>NUCLEOTIDE SEQUENCE [LARGE SCALE GENOMIC DNA]</scope>
    <source>
        <strain evidence="2 3">YL5-2</strain>
    </source>
</reference>
<dbReference type="Pfam" id="PF12680">
    <property type="entry name" value="SnoaL_2"/>
    <property type="match status" value="1"/>
</dbReference>
<name>A0A2A2F8L5_9GAMM</name>
<dbReference type="InterPro" id="IPR032710">
    <property type="entry name" value="NTF2-like_dom_sf"/>
</dbReference>
<evidence type="ECO:0000313" key="3">
    <source>
        <dbReference type="Proteomes" id="UP000218896"/>
    </source>
</evidence>
<keyword evidence="3" id="KW-1185">Reference proteome</keyword>
<protein>
    <submittedName>
        <fullName evidence="2">Transcriptional regulator</fullName>
    </submittedName>
</protein>
<evidence type="ECO:0000313" key="2">
    <source>
        <dbReference type="EMBL" id="PAU81150.1"/>
    </source>
</evidence>
<accession>A0A2A2F8L5</accession>
<dbReference type="Proteomes" id="UP000218896">
    <property type="component" value="Unassembled WGS sequence"/>
</dbReference>
<dbReference type="AlphaFoldDB" id="A0A2A2F8L5"/>
<proteinExistence type="predicted"/>
<sequence>MAMTLSSKQVARFQSLFNHTPPDIDVLMDECYHERVLFRDPLVERRGTESLAKYLRAAYVNVTSCEFDFGEPASNAHSVMLPWSMTLEHPKLARGRSFFVEGVSLLQGQDDLIVFHRDYYDAGELLYENIPVLGRIIQWIRSRAV</sequence>